<dbReference type="GO" id="GO:0016787">
    <property type="term" value="F:hydrolase activity"/>
    <property type="evidence" value="ECO:0007669"/>
    <property type="project" value="UniProtKB-ARBA"/>
</dbReference>
<gene>
    <name evidence="3" type="ORF">ACH5RR_024334</name>
</gene>
<dbReference type="Proteomes" id="UP001630127">
    <property type="component" value="Unassembled WGS sequence"/>
</dbReference>
<keyword evidence="1" id="KW-0472">Membrane</keyword>
<sequence>METLKCLRRLHRYLSITTGILHLILNSLLKIQWFSPFIILIDAILAVYFGSCKLSPCMVDLDDQTSMHFWAPKHRKHNKPNLVIIHGYGADAKWQFLYQVGPLAQSFNLYAPDLVFFGKSYTNRPDRSDVFQAKCVAEGLKRLGVTQYSVYSISYGGYVAYSMAEMYPEVVEKMVIVSSGIVWTEEQKVEQLKKIGKDVVDLLLPQKPEDLRLLMNLSIHKYDPLKGLPDVFLRGLIHGFETNRKQKKELVEYLLAKKAGGNLPIIPQETLLIWGDKDKVFPLVFGQQLQTKLGPKAKLKILKDTGHAANIESAHLLNDSIKEFILDSSKQKNDNLEW</sequence>
<dbReference type="PANTHER" id="PTHR43139">
    <property type="entry name" value="SI:DKEY-122A22.2"/>
    <property type="match status" value="1"/>
</dbReference>
<feature type="transmembrane region" description="Helical" evidence="1">
    <location>
        <begin position="20"/>
        <end position="49"/>
    </location>
</feature>
<accession>A0ABD2YWD9</accession>
<evidence type="ECO:0000256" key="1">
    <source>
        <dbReference type="SAM" id="Phobius"/>
    </source>
</evidence>
<comment type="caution">
    <text evidence="3">The sequence shown here is derived from an EMBL/GenBank/DDBJ whole genome shotgun (WGS) entry which is preliminary data.</text>
</comment>
<dbReference type="InterPro" id="IPR052370">
    <property type="entry name" value="Meta-cleavage_hydrolase"/>
</dbReference>
<proteinExistence type="predicted"/>
<feature type="domain" description="AB hydrolase-1" evidence="2">
    <location>
        <begin position="80"/>
        <end position="313"/>
    </location>
</feature>
<dbReference type="SUPFAM" id="SSF53474">
    <property type="entry name" value="alpha/beta-Hydrolases"/>
    <property type="match status" value="1"/>
</dbReference>
<dbReference type="EMBL" id="JBJUIK010000011">
    <property type="protein sequence ID" value="KAL3511617.1"/>
    <property type="molecule type" value="Genomic_DNA"/>
</dbReference>
<protein>
    <recommendedName>
        <fullName evidence="2">AB hydrolase-1 domain-containing protein</fullName>
    </recommendedName>
</protein>
<evidence type="ECO:0000259" key="2">
    <source>
        <dbReference type="Pfam" id="PF00561"/>
    </source>
</evidence>
<evidence type="ECO:0000313" key="3">
    <source>
        <dbReference type="EMBL" id="KAL3511617.1"/>
    </source>
</evidence>
<dbReference type="AlphaFoldDB" id="A0ABD2YWD9"/>
<reference evidence="3 4" key="1">
    <citation type="submission" date="2024-11" db="EMBL/GenBank/DDBJ databases">
        <title>A near-complete genome assembly of Cinchona calisaya.</title>
        <authorList>
            <person name="Lian D.C."/>
            <person name="Zhao X.W."/>
            <person name="Wei L."/>
        </authorList>
    </citation>
    <scope>NUCLEOTIDE SEQUENCE [LARGE SCALE GENOMIC DNA]</scope>
    <source>
        <tissue evidence="3">Nenye</tissue>
    </source>
</reference>
<dbReference type="PRINTS" id="PR00111">
    <property type="entry name" value="ABHYDROLASE"/>
</dbReference>
<name>A0ABD2YWD9_9GENT</name>
<dbReference type="Pfam" id="PF00561">
    <property type="entry name" value="Abhydrolase_1"/>
    <property type="match status" value="1"/>
</dbReference>
<dbReference type="InterPro" id="IPR029058">
    <property type="entry name" value="AB_hydrolase_fold"/>
</dbReference>
<keyword evidence="4" id="KW-1185">Reference proteome</keyword>
<keyword evidence="1" id="KW-0812">Transmembrane</keyword>
<evidence type="ECO:0000313" key="4">
    <source>
        <dbReference type="Proteomes" id="UP001630127"/>
    </source>
</evidence>
<dbReference type="PANTHER" id="PTHR43139:SF37">
    <property type="entry name" value="ALPHA_BETA-HYDROLASES SUPERFAMILY PROTEIN"/>
    <property type="match status" value="1"/>
</dbReference>
<organism evidence="3 4">
    <name type="scientific">Cinchona calisaya</name>
    <dbReference type="NCBI Taxonomy" id="153742"/>
    <lineage>
        <taxon>Eukaryota</taxon>
        <taxon>Viridiplantae</taxon>
        <taxon>Streptophyta</taxon>
        <taxon>Embryophyta</taxon>
        <taxon>Tracheophyta</taxon>
        <taxon>Spermatophyta</taxon>
        <taxon>Magnoliopsida</taxon>
        <taxon>eudicotyledons</taxon>
        <taxon>Gunneridae</taxon>
        <taxon>Pentapetalae</taxon>
        <taxon>asterids</taxon>
        <taxon>lamiids</taxon>
        <taxon>Gentianales</taxon>
        <taxon>Rubiaceae</taxon>
        <taxon>Cinchonoideae</taxon>
        <taxon>Cinchoneae</taxon>
        <taxon>Cinchona</taxon>
    </lineage>
</organism>
<dbReference type="InterPro" id="IPR000073">
    <property type="entry name" value="AB_hydrolase_1"/>
</dbReference>
<keyword evidence="1" id="KW-1133">Transmembrane helix</keyword>
<dbReference type="Gene3D" id="3.40.50.1820">
    <property type="entry name" value="alpha/beta hydrolase"/>
    <property type="match status" value="1"/>
</dbReference>